<keyword evidence="4" id="KW-1185">Reference proteome</keyword>
<sequence length="176" mass="19534">SKICASTTNRNLNGFIAVTYQVLKITSVISAGTPTLFVGSLMGMGDEASKEAFEWAIGCTDAVRACGEVARFMDDLASFKHGKNKLDVASSIESYINQHHCTDEVAMDVLDNLVEDAWKTTNQARFDRGALLPLVNRVANLTKSMTLLFRNKVDRYTFSHGNKDRIRQQFIDPIPL</sequence>
<evidence type="ECO:0000259" key="2">
    <source>
        <dbReference type="Pfam" id="PF03936"/>
    </source>
</evidence>
<dbReference type="PANTHER" id="PTHR31225">
    <property type="entry name" value="OS04G0344100 PROTEIN-RELATED"/>
    <property type="match status" value="1"/>
</dbReference>
<organism evidence="3 4">
    <name type="scientific">Aegilops tauschii subsp. strangulata</name>
    <name type="common">Goatgrass</name>
    <dbReference type="NCBI Taxonomy" id="200361"/>
    <lineage>
        <taxon>Eukaryota</taxon>
        <taxon>Viridiplantae</taxon>
        <taxon>Streptophyta</taxon>
        <taxon>Embryophyta</taxon>
        <taxon>Tracheophyta</taxon>
        <taxon>Spermatophyta</taxon>
        <taxon>Magnoliopsida</taxon>
        <taxon>Liliopsida</taxon>
        <taxon>Poales</taxon>
        <taxon>Poaceae</taxon>
        <taxon>BOP clade</taxon>
        <taxon>Pooideae</taxon>
        <taxon>Triticodae</taxon>
        <taxon>Triticeae</taxon>
        <taxon>Triticinae</taxon>
        <taxon>Aegilops</taxon>
    </lineage>
</organism>
<dbReference type="InterPro" id="IPR008949">
    <property type="entry name" value="Isoprenoid_synthase_dom_sf"/>
</dbReference>
<reference evidence="3" key="3">
    <citation type="journal article" date="2017" name="Nature">
        <title>Genome sequence of the progenitor of the wheat D genome Aegilops tauschii.</title>
        <authorList>
            <person name="Luo M.C."/>
            <person name="Gu Y.Q."/>
            <person name="Puiu D."/>
            <person name="Wang H."/>
            <person name="Twardziok S.O."/>
            <person name="Deal K.R."/>
            <person name="Huo N."/>
            <person name="Zhu T."/>
            <person name="Wang L."/>
            <person name="Wang Y."/>
            <person name="McGuire P.E."/>
            <person name="Liu S."/>
            <person name="Long H."/>
            <person name="Ramasamy R.K."/>
            <person name="Rodriguez J.C."/>
            <person name="Van S.L."/>
            <person name="Yuan L."/>
            <person name="Wang Z."/>
            <person name="Xia Z."/>
            <person name="Xiao L."/>
            <person name="Anderson O.D."/>
            <person name="Ouyang S."/>
            <person name="Liang Y."/>
            <person name="Zimin A.V."/>
            <person name="Pertea G."/>
            <person name="Qi P."/>
            <person name="Bennetzen J.L."/>
            <person name="Dai X."/>
            <person name="Dawson M.W."/>
            <person name="Muller H.G."/>
            <person name="Kugler K."/>
            <person name="Rivarola-Duarte L."/>
            <person name="Spannagl M."/>
            <person name="Mayer K.F.X."/>
            <person name="Lu F.H."/>
            <person name="Bevan M.W."/>
            <person name="Leroy P."/>
            <person name="Li P."/>
            <person name="You F.M."/>
            <person name="Sun Q."/>
            <person name="Liu Z."/>
            <person name="Lyons E."/>
            <person name="Wicker T."/>
            <person name="Salzberg S.L."/>
            <person name="Devos K.M."/>
            <person name="Dvorak J."/>
        </authorList>
    </citation>
    <scope>NUCLEOTIDE SEQUENCE [LARGE SCALE GENOMIC DNA]</scope>
    <source>
        <strain evidence="3">cv. AL8/78</strain>
    </source>
</reference>
<proteinExistence type="predicted"/>
<keyword evidence="1" id="KW-0479">Metal-binding</keyword>
<dbReference type="InterPro" id="IPR050148">
    <property type="entry name" value="Terpene_synthase-like"/>
</dbReference>
<protein>
    <recommendedName>
        <fullName evidence="2">Terpene synthase metal-binding domain-containing protein</fullName>
    </recommendedName>
</protein>
<dbReference type="InterPro" id="IPR005630">
    <property type="entry name" value="Terpene_synthase_metal-bd"/>
</dbReference>
<feature type="domain" description="Terpene synthase metal-binding" evidence="2">
    <location>
        <begin position="27"/>
        <end position="120"/>
    </location>
</feature>
<dbReference type="Gene3D" id="1.10.600.10">
    <property type="entry name" value="Farnesyl Diphosphate Synthase"/>
    <property type="match status" value="1"/>
</dbReference>
<dbReference type="PANTHER" id="PTHR31225:SF186">
    <property type="entry name" value="TAU-CADINOL SYNTHASE"/>
    <property type="match status" value="1"/>
</dbReference>
<reference evidence="3" key="5">
    <citation type="journal article" date="2021" name="G3 (Bethesda)">
        <title>Aegilops tauschii genome assembly Aet v5.0 features greater sequence contiguity and improved annotation.</title>
        <authorList>
            <person name="Wang L."/>
            <person name="Zhu T."/>
            <person name="Rodriguez J.C."/>
            <person name="Deal K.R."/>
            <person name="Dubcovsky J."/>
            <person name="McGuire P.E."/>
            <person name="Lux T."/>
            <person name="Spannagl M."/>
            <person name="Mayer K.F.X."/>
            <person name="Baldrich P."/>
            <person name="Meyers B.C."/>
            <person name="Huo N."/>
            <person name="Gu Y.Q."/>
            <person name="Zhou H."/>
            <person name="Devos K.M."/>
            <person name="Bennetzen J.L."/>
            <person name="Unver T."/>
            <person name="Budak H."/>
            <person name="Gulick P.J."/>
            <person name="Galiba G."/>
            <person name="Kalapos B."/>
            <person name="Nelson D.R."/>
            <person name="Li P."/>
            <person name="You F.M."/>
            <person name="Luo M.C."/>
            <person name="Dvorak J."/>
        </authorList>
    </citation>
    <scope>NUCLEOTIDE SEQUENCE [LARGE SCALE GENOMIC DNA]</scope>
    <source>
        <strain evidence="3">cv. AL8/78</strain>
    </source>
</reference>
<dbReference type="GO" id="GO:0010333">
    <property type="term" value="F:terpene synthase activity"/>
    <property type="evidence" value="ECO:0007669"/>
    <property type="project" value="InterPro"/>
</dbReference>
<dbReference type="Proteomes" id="UP000015105">
    <property type="component" value="Chromosome 2D"/>
</dbReference>
<dbReference type="GO" id="GO:0000287">
    <property type="term" value="F:magnesium ion binding"/>
    <property type="evidence" value="ECO:0007669"/>
    <property type="project" value="InterPro"/>
</dbReference>
<dbReference type="GO" id="GO:0016114">
    <property type="term" value="P:terpenoid biosynthetic process"/>
    <property type="evidence" value="ECO:0007669"/>
    <property type="project" value="InterPro"/>
</dbReference>
<accession>A0A453A7F8</accession>
<name>A0A453A7F8_AEGTS</name>
<reference evidence="3" key="4">
    <citation type="submission" date="2019-03" db="UniProtKB">
        <authorList>
            <consortium name="EnsemblPlants"/>
        </authorList>
    </citation>
    <scope>IDENTIFICATION</scope>
</reference>
<evidence type="ECO:0000313" key="3">
    <source>
        <dbReference type="EnsemblPlants" id="AET2Gv20013000.10"/>
    </source>
</evidence>
<reference evidence="4" key="2">
    <citation type="journal article" date="2017" name="Nat. Plants">
        <title>The Aegilops tauschii genome reveals multiple impacts of transposons.</title>
        <authorList>
            <person name="Zhao G."/>
            <person name="Zou C."/>
            <person name="Li K."/>
            <person name="Wang K."/>
            <person name="Li T."/>
            <person name="Gao L."/>
            <person name="Zhang X."/>
            <person name="Wang H."/>
            <person name="Yang Z."/>
            <person name="Liu X."/>
            <person name="Jiang W."/>
            <person name="Mao L."/>
            <person name="Kong X."/>
            <person name="Jiao Y."/>
            <person name="Jia J."/>
        </authorList>
    </citation>
    <scope>NUCLEOTIDE SEQUENCE [LARGE SCALE GENOMIC DNA]</scope>
    <source>
        <strain evidence="4">cv. AL8/78</strain>
    </source>
</reference>
<dbReference type="SUPFAM" id="SSF48576">
    <property type="entry name" value="Terpenoid synthases"/>
    <property type="match status" value="1"/>
</dbReference>
<evidence type="ECO:0000256" key="1">
    <source>
        <dbReference type="ARBA" id="ARBA00022723"/>
    </source>
</evidence>
<dbReference type="AlphaFoldDB" id="A0A453A7F8"/>
<dbReference type="Gramene" id="AET2Gv20013000.10">
    <property type="protein sequence ID" value="AET2Gv20013000.10"/>
    <property type="gene ID" value="AET2Gv20013000"/>
</dbReference>
<evidence type="ECO:0000313" key="4">
    <source>
        <dbReference type="Proteomes" id="UP000015105"/>
    </source>
</evidence>
<reference evidence="4" key="1">
    <citation type="journal article" date="2014" name="Science">
        <title>Ancient hybridizations among the ancestral genomes of bread wheat.</title>
        <authorList>
            <consortium name="International Wheat Genome Sequencing Consortium,"/>
            <person name="Marcussen T."/>
            <person name="Sandve S.R."/>
            <person name="Heier L."/>
            <person name="Spannagl M."/>
            <person name="Pfeifer M."/>
            <person name="Jakobsen K.S."/>
            <person name="Wulff B.B."/>
            <person name="Steuernagel B."/>
            <person name="Mayer K.F."/>
            <person name="Olsen O.A."/>
        </authorList>
    </citation>
    <scope>NUCLEOTIDE SEQUENCE [LARGE SCALE GENOMIC DNA]</scope>
    <source>
        <strain evidence="4">cv. AL8/78</strain>
    </source>
</reference>
<dbReference type="EnsemblPlants" id="AET2Gv20013000.10">
    <property type="protein sequence ID" value="AET2Gv20013000.10"/>
    <property type="gene ID" value="AET2Gv20013000"/>
</dbReference>
<dbReference type="Pfam" id="PF03936">
    <property type="entry name" value="Terpene_synth_C"/>
    <property type="match status" value="1"/>
</dbReference>